<dbReference type="Gene3D" id="3.30.420.40">
    <property type="match status" value="2"/>
</dbReference>
<protein>
    <submittedName>
        <fullName evidence="1">Fructokinase</fullName>
    </submittedName>
</protein>
<accession>A0A5K7YFV5</accession>
<sequence length="304" mass="32804">MAQKHPYRLGIDLGGTKIETILLDPAGRSLLRKRVATPRDPEGAAEYEKIRRAVHTLIRQTLEKVPRDRACTIGVGIPGTINNRTGRVQNANTTGLIGHAFQQNLERLLDRPIAMENDANCFTLAEARQGAAKGYGLVFGIILGTGCGGGISVDGRIHTGRHRIGGEWGHFSVDPAGTRCYCGNRGCVETKISGGGVARSFFVHTGRRLTLEQITDGYRQGDTQCTAAFKQFLDDFGRCLGGLISVLDPDAVVLGGGVSNIDELYTLGVEQVRRYAFHERVETPILKHQLGDSAGVIGAAWIGK</sequence>
<dbReference type="PANTHER" id="PTHR18964:SF174">
    <property type="entry name" value="D-ALLOSE KINASE-RELATED"/>
    <property type="match status" value="1"/>
</dbReference>
<organism evidence="1 2">
    <name type="scientific">Desulfosarcina alkanivorans</name>
    <dbReference type="NCBI Taxonomy" id="571177"/>
    <lineage>
        <taxon>Bacteria</taxon>
        <taxon>Pseudomonadati</taxon>
        <taxon>Thermodesulfobacteriota</taxon>
        <taxon>Desulfobacteria</taxon>
        <taxon>Desulfobacterales</taxon>
        <taxon>Desulfosarcinaceae</taxon>
        <taxon>Desulfosarcina</taxon>
    </lineage>
</organism>
<dbReference type="OrthoDB" id="9810372at2"/>
<dbReference type="InterPro" id="IPR000600">
    <property type="entry name" value="ROK"/>
</dbReference>
<dbReference type="SUPFAM" id="SSF53067">
    <property type="entry name" value="Actin-like ATPase domain"/>
    <property type="match status" value="1"/>
</dbReference>
<dbReference type="AlphaFoldDB" id="A0A5K7YFV5"/>
<keyword evidence="1" id="KW-0808">Transferase</keyword>
<dbReference type="Pfam" id="PF00480">
    <property type="entry name" value="ROK"/>
    <property type="match status" value="1"/>
</dbReference>
<dbReference type="PANTHER" id="PTHR18964">
    <property type="entry name" value="ROK (REPRESSOR, ORF, KINASE) FAMILY"/>
    <property type="match status" value="1"/>
</dbReference>
<reference evidence="1 2" key="1">
    <citation type="submission" date="2019-11" db="EMBL/GenBank/DDBJ databases">
        <title>Comparative genomics of hydrocarbon-degrading Desulfosarcina strains.</title>
        <authorList>
            <person name="Watanabe M."/>
            <person name="Kojima H."/>
            <person name="Fukui M."/>
        </authorList>
    </citation>
    <scope>NUCLEOTIDE SEQUENCE [LARGE SCALE GENOMIC DNA]</scope>
    <source>
        <strain evidence="1 2">PL12</strain>
    </source>
</reference>
<name>A0A5K7YFV5_9BACT</name>
<evidence type="ECO:0000313" key="1">
    <source>
        <dbReference type="EMBL" id="BBO67365.1"/>
    </source>
</evidence>
<dbReference type="Proteomes" id="UP000427906">
    <property type="component" value="Chromosome"/>
</dbReference>
<dbReference type="KEGG" id="dalk:DSCA_12950"/>
<dbReference type="EMBL" id="AP021874">
    <property type="protein sequence ID" value="BBO67365.1"/>
    <property type="molecule type" value="Genomic_DNA"/>
</dbReference>
<dbReference type="RefSeq" id="WP_155315634.1">
    <property type="nucleotide sequence ID" value="NZ_AP021874.1"/>
</dbReference>
<keyword evidence="1" id="KW-0418">Kinase</keyword>
<dbReference type="InterPro" id="IPR043129">
    <property type="entry name" value="ATPase_NBD"/>
</dbReference>
<dbReference type="InterPro" id="IPR049874">
    <property type="entry name" value="ROK_cs"/>
</dbReference>
<dbReference type="PROSITE" id="PS01125">
    <property type="entry name" value="ROK"/>
    <property type="match status" value="1"/>
</dbReference>
<gene>
    <name evidence="1" type="ORF">DSCA_12950</name>
</gene>
<proteinExistence type="predicted"/>
<dbReference type="CDD" id="cd24066">
    <property type="entry name" value="ASKHA_NBD_ROK_EcFRK-like"/>
    <property type="match status" value="1"/>
</dbReference>
<dbReference type="GO" id="GO:0004396">
    <property type="term" value="F:hexokinase activity"/>
    <property type="evidence" value="ECO:0007669"/>
    <property type="project" value="TreeGrafter"/>
</dbReference>
<keyword evidence="2" id="KW-1185">Reference proteome</keyword>
<evidence type="ECO:0000313" key="2">
    <source>
        <dbReference type="Proteomes" id="UP000427906"/>
    </source>
</evidence>